<keyword evidence="3 9" id="KW-0812">Transmembrane</keyword>
<feature type="domain" description="G-protein coupled receptors family 1 profile" evidence="11">
    <location>
        <begin position="36"/>
        <end position="285"/>
    </location>
</feature>
<evidence type="ECO:0000256" key="7">
    <source>
        <dbReference type="ARBA" id="ARBA00023170"/>
    </source>
</evidence>
<dbReference type="InterPro" id="IPR050569">
    <property type="entry name" value="TAAR"/>
</dbReference>
<feature type="transmembrane region" description="Helical" evidence="10">
    <location>
        <begin position="134"/>
        <end position="155"/>
    </location>
</feature>
<keyword evidence="2" id="KW-1003">Cell membrane</keyword>
<dbReference type="Pfam" id="PF00001">
    <property type="entry name" value="7tm_1"/>
    <property type="match status" value="1"/>
</dbReference>
<dbReference type="InterPro" id="IPR017452">
    <property type="entry name" value="GPCR_Rhodpsn_7TM"/>
</dbReference>
<dbReference type="InterPro" id="IPR000276">
    <property type="entry name" value="GPCR_Rhodpsn"/>
</dbReference>
<keyword evidence="4 10" id="KW-1133">Transmembrane helix</keyword>
<feature type="transmembrane region" description="Helical" evidence="10">
    <location>
        <begin position="21"/>
        <end position="45"/>
    </location>
</feature>
<dbReference type="OrthoDB" id="9445642at2759"/>
<dbReference type="Gene3D" id="1.20.1070.10">
    <property type="entry name" value="Rhodopsin 7-helix transmembrane proteins"/>
    <property type="match status" value="1"/>
</dbReference>
<name>A0A6P8ISA6_ACTTE</name>
<evidence type="ECO:0000313" key="13">
    <source>
        <dbReference type="RefSeq" id="XP_031569777.1"/>
    </source>
</evidence>
<dbReference type="PANTHER" id="PTHR24249:SF372">
    <property type="entry name" value="G-PROTEIN COUPLED RECEPTORS FAMILY 1 PROFILE DOMAIN-CONTAINING PROTEIN"/>
    <property type="match status" value="1"/>
</dbReference>
<keyword evidence="8 9" id="KW-0807">Transducer</keyword>
<dbReference type="GO" id="GO:0005886">
    <property type="term" value="C:plasma membrane"/>
    <property type="evidence" value="ECO:0007669"/>
    <property type="project" value="UniProtKB-SubCell"/>
</dbReference>
<keyword evidence="6 10" id="KW-0472">Membrane</keyword>
<dbReference type="KEGG" id="aten:116304218"/>
<keyword evidence="5 9" id="KW-0297">G-protein coupled receptor</keyword>
<dbReference type="Proteomes" id="UP000515163">
    <property type="component" value="Unplaced"/>
</dbReference>
<comment type="similarity">
    <text evidence="9">Belongs to the G-protein coupled receptor 1 family.</text>
</comment>
<dbReference type="AlphaFoldDB" id="A0A6P8ISA6"/>
<feature type="transmembrane region" description="Helical" evidence="10">
    <location>
        <begin position="57"/>
        <end position="79"/>
    </location>
</feature>
<dbReference type="SUPFAM" id="SSF81321">
    <property type="entry name" value="Family A G protein-coupled receptor-like"/>
    <property type="match status" value="1"/>
</dbReference>
<evidence type="ECO:0000256" key="4">
    <source>
        <dbReference type="ARBA" id="ARBA00022989"/>
    </source>
</evidence>
<dbReference type="PANTHER" id="PTHR24249">
    <property type="entry name" value="HISTAMINE RECEPTOR-RELATED G-PROTEIN COUPLED RECEPTOR"/>
    <property type="match status" value="1"/>
</dbReference>
<comment type="subcellular location">
    <subcellularLocation>
        <location evidence="1">Cell membrane</location>
        <topology evidence="1">Multi-pass membrane protein</topology>
    </subcellularLocation>
</comment>
<evidence type="ECO:0000256" key="2">
    <source>
        <dbReference type="ARBA" id="ARBA00022475"/>
    </source>
</evidence>
<dbReference type="CDD" id="cd00637">
    <property type="entry name" value="7tm_classA_rhodopsin-like"/>
    <property type="match status" value="1"/>
</dbReference>
<keyword evidence="7 9" id="KW-0675">Receptor</keyword>
<evidence type="ECO:0000256" key="8">
    <source>
        <dbReference type="ARBA" id="ARBA00023224"/>
    </source>
</evidence>
<feature type="transmembrane region" description="Helical" evidence="10">
    <location>
        <begin position="265"/>
        <end position="288"/>
    </location>
</feature>
<keyword evidence="12" id="KW-1185">Reference proteome</keyword>
<evidence type="ECO:0000256" key="5">
    <source>
        <dbReference type="ARBA" id="ARBA00023040"/>
    </source>
</evidence>
<dbReference type="FunCoup" id="A0A6P8ISA6">
    <property type="interactions" value="700"/>
</dbReference>
<dbReference type="PROSITE" id="PS00237">
    <property type="entry name" value="G_PROTEIN_RECEP_F1_1"/>
    <property type="match status" value="1"/>
</dbReference>
<dbReference type="PRINTS" id="PR00237">
    <property type="entry name" value="GPCRRHODOPSN"/>
</dbReference>
<dbReference type="SMART" id="SM01381">
    <property type="entry name" value="7TM_GPCR_Srsx"/>
    <property type="match status" value="1"/>
</dbReference>
<accession>A0A6P8ISA6</accession>
<feature type="transmembrane region" description="Helical" evidence="10">
    <location>
        <begin position="227"/>
        <end position="245"/>
    </location>
</feature>
<evidence type="ECO:0000256" key="1">
    <source>
        <dbReference type="ARBA" id="ARBA00004651"/>
    </source>
</evidence>
<evidence type="ECO:0000259" key="11">
    <source>
        <dbReference type="PROSITE" id="PS50262"/>
    </source>
</evidence>
<dbReference type="GeneID" id="116304218"/>
<gene>
    <name evidence="13" type="primary">LOC116304218</name>
</gene>
<evidence type="ECO:0000313" key="12">
    <source>
        <dbReference type="Proteomes" id="UP000515163"/>
    </source>
</evidence>
<evidence type="ECO:0000256" key="10">
    <source>
        <dbReference type="SAM" id="Phobius"/>
    </source>
</evidence>
<feature type="transmembrane region" description="Helical" evidence="10">
    <location>
        <begin position="167"/>
        <end position="195"/>
    </location>
</feature>
<dbReference type="RefSeq" id="XP_031569777.1">
    <property type="nucleotide sequence ID" value="XM_031713917.1"/>
</dbReference>
<evidence type="ECO:0000256" key="6">
    <source>
        <dbReference type="ARBA" id="ARBA00023136"/>
    </source>
</evidence>
<dbReference type="GO" id="GO:0004930">
    <property type="term" value="F:G protein-coupled receptor activity"/>
    <property type="evidence" value="ECO:0007669"/>
    <property type="project" value="UniProtKB-KW"/>
</dbReference>
<feature type="transmembrane region" description="Helical" evidence="10">
    <location>
        <begin position="91"/>
        <end position="113"/>
    </location>
</feature>
<dbReference type="InParanoid" id="A0A6P8ISA6"/>
<organism evidence="12 13">
    <name type="scientific">Actinia tenebrosa</name>
    <name type="common">Australian red waratah sea anemone</name>
    <dbReference type="NCBI Taxonomy" id="6105"/>
    <lineage>
        <taxon>Eukaryota</taxon>
        <taxon>Metazoa</taxon>
        <taxon>Cnidaria</taxon>
        <taxon>Anthozoa</taxon>
        <taxon>Hexacorallia</taxon>
        <taxon>Actiniaria</taxon>
        <taxon>Actiniidae</taxon>
        <taxon>Actinia</taxon>
    </lineage>
</organism>
<proteinExistence type="inferred from homology"/>
<dbReference type="PROSITE" id="PS50262">
    <property type="entry name" value="G_PROTEIN_RECEP_F1_2"/>
    <property type="match status" value="1"/>
</dbReference>
<reference evidence="13" key="1">
    <citation type="submission" date="2025-08" db="UniProtKB">
        <authorList>
            <consortium name="RefSeq"/>
        </authorList>
    </citation>
    <scope>IDENTIFICATION</scope>
    <source>
        <tissue evidence="13">Tentacle</tissue>
    </source>
</reference>
<protein>
    <submittedName>
        <fullName evidence="13">Adenosine receptor A2a-like</fullName>
    </submittedName>
</protein>
<sequence length="324" mass="38134">MLMAENSNVTNREILKEGLPWYWWFHGVSAVTSVLGNLLVIFLILTRSSLRTTPNWFVLSLAVADFLVGAVVFPLRLVFEVVFQNRPTSNYFVNVVDYFLLKASMTNLCVLTLNRYLSIMYPLKHVYLKKKYNVIKLILTAWFIAFLFPLIFLLLNLFVKDALIKRYYIMFLLIFLEIVPCVALTLAYLHIIYFARRQREQIKKQKSQLKHNYPTRRVKERYKKNKTMIRVLGGVIGFFVLSYLVDISRVWLKYIDLNEATNTSLLSKISFLLLYANSAVNVFFYGLFKKDFRAEIWKMFCELFSRGKDPSRSFFSAEKKTTKL</sequence>
<evidence type="ECO:0000256" key="9">
    <source>
        <dbReference type="RuleBase" id="RU000688"/>
    </source>
</evidence>
<evidence type="ECO:0000256" key="3">
    <source>
        <dbReference type="ARBA" id="ARBA00022692"/>
    </source>
</evidence>